<dbReference type="EMBL" id="FN393082">
    <property type="protein sequence ID" value="CAY81921.1"/>
    <property type="molecule type" value="Genomic_DNA"/>
</dbReference>
<dbReference type="HOGENOM" id="CLU_2063311_0_0_1"/>
<proteinExistence type="predicted"/>
<dbReference type="Proteomes" id="UP000000286">
    <property type="component" value="Chromosome XIII"/>
</dbReference>
<dbReference type="AlphaFoldDB" id="C8ZEV5"/>
<gene>
    <name evidence="1" type="ORF">EC1118_1M3_2740g</name>
</gene>
<evidence type="ECO:0000313" key="1">
    <source>
        <dbReference type="EMBL" id="CAY81921.1"/>
    </source>
</evidence>
<reference evidence="1 2" key="1">
    <citation type="journal article" date="2009" name="Proc. Natl. Acad. Sci. U.S.A.">
        <title>Eukaryote-to-eukaryote gene transfer events revealed by the genome sequence of the wine yeast Saccharomyces cerevisiae EC1118.</title>
        <authorList>
            <person name="Novo M."/>
            <person name="Bigey F."/>
            <person name="Beyne E."/>
            <person name="Galeote V."/>
            <person name="Gavory F."/>
            <person name="Mallet S."/>
            <person name="Cambot B."/>
            <person name="Legras J.L."/>
            <person name="Wincker P."/>
            <person name="Casaregola S."/>
            <person name="Dequin S."/>
        </authorList>
    </citation>
    <scope>NUCLEOTIDE SEQUENCE [LARGE SCALE GENOMIC DNA]</scope>
    <source>
        <strain evidence="2">Lalvin EC1118 / Prise de mousse</strain>
    </source>
</reference>
<name>C8ZEV5_YEAS8</name>
<organism evidence="1 2">
    <name type="scientific">Saccharomyces cerevisiae (strain Lalvin EC1118 / Prise de mousse)</name>
    <name type="common">Baker's yeast</name>
    <dbReference type="NCBI Taxonomy" id="643680"/>
    <lineage>
        <taxon>Eukaryota</taxon>
        <taxon>Fungi</taxon>
        <taxon>Dikarya</taxon>
        <taxon>Ascomycota</taxon>
        <taxon>Saccharomycotina</taxon>
        <taxon>Saccharomycetes</taxon>
        <taxon>Saccharomycetales</taxon>
        <taxon>Saccharomycetaceae</taxon>
        <taxon>Saccharomyces</taxon>
    </lineage>
</organism>
<evidence type="ECO:0000313" key="2">
    <source>
        <dbReference type="Proteomes" id="UP000000286"/>
    </source>
</evidence>
<accession>C8ZEV5</accession>
<protein>
    <submittedName>
        <fullName evidence="1">EC1118_1M3_2740p</fullName>
    </submittedName>
</protein>
<sequence length="119" mass="13153">MVRRGCALLLATLTRLMLLIHFFYSIRILPSTELRSKTDLLSAEGRTLIPADVKAKPAGRKSRLPEFAKRQRTLALPERKDSLFCLLPLFLHSLGREQLISSADDPGFPCAGSAMGSLT</sequence>